<protein>
    <submittedName>
        <fullName evidence="2">DUF4825 domain-containing protein</fullName>
    </submittedName>
</protein>
<accession>A0A2B1K4I2</accession>
<dbReference type="EMBL" id="NUYN01000042">
    <property type="protein sequence ID" value="PFN19790.1"/>
    <property type="molecule type" value="Genomic_DNA"/>
</dbReference>
<proteinExistence type="predicted"/>
<organism evidence="2 3">
    <name type="scientific">Bacillus cereus</name>
    <dbReference type="NCBI Taxonomy" id="1396"/>
    <lineage>
        <taxon>Bacteria</taxon>
        <taxon>Bacillati</taxon>
        <taxon>Bacillota</taxon>
        <taxon>Bacilli</taxon>
        <taxon>Bacillales</taxon>
        <taxon>Bacillaceae</taxon>
        <taxon>Bacillus</taxon>
        <taxon>Bacillus cereus group</taxon>
    </lineage>
</organism>
<dbReference type="Proteomes" id="UP000225182">
    <property type="component" value="Unassembled WGS sequence"/>
</dbReference>
<evidence type="ECO:0000259" key="1">
    <source>
        <dbReference type="Pfam" id="PF16107"/>
    </source>
</evidence>
<sequence>MKYMHRNVLVMLTIFLFITACSNGGRIKEISDIRPADFKKYTGTYVGNNSDVVAIVTNLPGGETFQSLSLKNENIKVKYGAKKNGNLTEDMIETYWFDEKDTMKKNFLFNAIYLAILVPNAKEYEFQLENKTFSLKREELLPMLYKEFDDFPRGDHTWNKGNVMNFFYGNLEKIKTLVNNKDFRKQFFEEHPVRELKYHCKKADKSQLF</sequence>
<evidence type="ECO:0000313" key="2">
    <source>
        <dbReference type="EMBL" id="PFN19790.1"/>
    </source>
</evidence>
<dbReference type="PROSITE" id="PS51257">
    <property type="entry name" value="PROKAR_LIPOPROTEIN"/>
    <property type="match status" value="1"/>
</dbReference>
<dbReference type="AlphaFoldDB" id="A0A2B1K4I2"/>
<comment type="caution">
    <text evidence="2">The sequence shown here is derived from an EMBL/GenBank/DDBJ whole genome shotgun (WGS) entry which is preliminary data.</text>
</comment>
<dbReference type="Pfam" id="PF16107">
    <property type="entry name" value="DUF4825"/>
    <property type="match status" value="1"/>
</dbReference>
<name>A0A2B1K4I2_BACCE</name>
<evidence type="ECO:0000313" key="3">
    <source>
        <dbReference type="Proteomes" id="UP000225182"/>
    </source>
</evidence>
<dbReference type="InterPro" id="IPR032250">
    <property type="entry name" value="DUF4825"/>
</dbReference>
<feature type="domain" description="DUF4825" evidence="1">
    <location>
        <begin position="39"/>
        <end position="131"/>
    </location>
</feature>
<reference evidence="2 3" key="1">
    <citation type="submission" date="2017-09" db="EMBL/GenBank/DDBJ databases">
        <title>Large-scale bioinformatics analysis of Bacillus genomes uncovers conserved roles of natural products in bacterial physiology.</title>
        <authorList>
            <consortium name="Agbiome Team Llc"/>
            <person name="Bleich R.M."/>
            <person name="Grubbs K.J."/>
            <person name="Santa Maria K.C."/>
            <person name="Allen S.E."/>
            <person name="Farag S."/>
            <person name="Shank E.A."/>
            <person name="Bowers A."/>
        </authorList>
    </citation>
    <scope>NUCLEOTIDE SEQUENCE [LARGE SCALE GENOMIC DNA]</scope>
    <source>
        <strain evidence="2 3">AFS076905</strain>
    </source>
</reference>
<gene>
    <name evidence="2" type="ORF">COJ50_23370</name>
</gene>
<dbReference type="RefSeq" id="WP_098541847.1">
    <property type="nucleotide sequence ID" value="NZ_NUYN01000042.1"/>
</dbReference>